<evidence type="ECO:0000313" key="1">
    <source>
        <dbReference type="EMBL" id="MBN2975504.1"/>
    </source>
</evidence>
<protein>
    <submittedName>
        <fullName evidence="1">Uncharacterized protein</fullName>
    </submittedName>
</protein>
<dbReference type="EMBL" id="JAFHKJ010000024">
    <property type="protein sequence ID" value="MBN2975504.1"/>
    <property type="molecule type" value="Genomic_DNA"/>
</dbReference>
<evidence type="ECO:0000313" key="2">
    <source>
        <dbReference type="Proteomes" id="UP001154860"/>
    </source>
</evidence>
<name>A0A9X0YA92_9PSED</name>
<accession>A0A9X0YA92</accession>
<dbReference type="AlphaFoldDB" id="A0A9X0YA92"/>
<reference evidence="1 2" key="2">
    <citation type="journal article" date="2023" name="Plant Pathol.">
        <title>Dismantling and reorganizing Pseudomonas marginalis sensu#lato.</title>
        <authorList>
            <person name="Sawada H."/>
            <person name="Fujikawa T."/>
            <person name="Satou M."/>
        </authorList>
    </citation>
    <scope>NUCLEOTIDE SEQUENCE [LARGE SCALE GENOMIC DNA]</scope>
    <source>
        <strain evidence="1 2">MAFF 301381</strain>
    </source>
</reference>
<feature type="non-terminal residue" evidence="1">
    <location>
        <position position="1"/>
    </location>
</feature>
<sequence length="63" mass="6927">NGSPAYRCVYTIEVTGKIIVLHACKKTTNGPDPQIKSTVTLRRKALISELKADAKASKKEKKK</sequence>
<organism evidence="1 2">
    <name type="scientific">Pseudomonas lactucae</name>
    <dbReference type="NCBI Taxonomy" id="2813360"/>
    <lineage>
        <taxon>Bacteria</taxon>
        <taxon>Pseudomonadati</taxon>
        <taxon>Pseudomonadota</taxon>
        <taxon>Gammaproteobacteria</taxon>
        <taxon>Pseudomonadales</taxon>
        <taxon>Pseudomonadaceae</taxon>
        <taxon>Pseudomonas</taxon>
    </lineage>
</organism>
<keyword evidence="2" id="KW-1185">Reference proteome</keyword>
<dbReference type="Proteomes" id="UP001154860">
    <property type="component" value="Unassembled WGS sequence"/>
</dbReference>
<gene>
    <name evidence="1" type="ORF">JWR99_05715</name>
</gene>
<comment type="caution">
    <text evidence="1">The sequence shown here is derived from an EMBL/GenBank/DDBJ whole genome shotgun (WGS) entry which is preliminary data.</text>
</comment>
<proteinExistence type="predicted"/>
<reference evidence="1 2" key="1">
    <citation type="journal article" date="2021" name="Int. J. Syst. Evol. Microbiol.">
        <title>Pseudomonas lactucae sp. nov., a pathogen causing bacterial rot of lettuce in Japan.</title>
        <authorList>
            <person name="Sawada H."/>
            <person name="Fujikawa T."/>
            <person name="Satou M."/>
        </authorList>
    </citation>
    <scope>NUCLEOTIDE SEQUENCE [LARGE SCALE GENOMIC DNA]</scope>
    <source>
        <strain evidence="1 2">MAFF 301381</strain>
    </source>
</reference>